<comment type="caution">
    <text evidence="2">The sequence shown here is derived from an EMBL/GenBank/DDBJ whole genome shotgun (WGS) entry which is preliminary data.</text>
</comment>
<dbReference type="EMBL" id="JAVLVU010000001">
    <property type="protein sequence ID" value="MDT3403749.1"/>
    <property type="molecule type" value="Genomic_DNA"/>
</dbReference>
<accession>A0ABU3GVF1</accession>
<feature type="transmembrane region" description="Helical" evidence="1">
    <location>
        <begin position="6"/>
        <end position="31"/>
    </location>
</feature>
<keyword evidence="1" id="KW-1133">Transmembrane helix</keyword>
<keyword evidence="1" id="KW-0472">Membrane</keyword>
<gene>
    <name evidence="2" type="ORF">QE417_002821</name>
</gene>
<evidence type="ECO:0000313" key="3">
    <source>
        <dbReference type="Proteomes" id="UP001258315"/>
    </source>
</evidence>
<evidence type="ECO:0000256" key="1">
    <source>
        <dbReference type="SAM" id="Phobius"/>
    </source>
</evidence>
<proteinExistence type="predicted"/>
<organism evidence="2 3">
    <name type="scientific">Mucilaginibacter terrae</name>
    <dbReference type="NCBI Taxonomy" id="1955052"/>
    <lineage>
        <taxon>Bacteria</taxon>
        <taxon>Pseudomonadati</taxon>
        <taxon>Bacteroidota</taxon>
        <taxon>Sphingobacteriia</taxon>
        <taxon>Sphingobacteriales</taxon>
        <taxon>Sphingobacteriaceae</taxon>
        <taxon>Mucilaginibacter</taxon>
    </lineage>
</organism>
<protein>
    <submittedName>
        <fullName evidence="2">Uncharacterized protein</fullName>
    </submittedName>
</protein>
<reference evidence="3" key="1">
    <citation type="submission" date="2023-07" db="EMBL/GenBank/DDBJ databases">
        <title>Functional and genomic diversity of the sorghum phyllosphere microbiome.</title>
        <authorList>
            <person name="Shade A."/>
        </authorList>
    </citation>
    <scope>NUCLEOTIDE SEQUENCE [LARGE SCALE GENOMIC DNA]</scope>
    <source>
        <strain evidence="3">SORGH_AS_0422</strain>
    </source>
</reference>
<sequence>MLRASALHMVIVIALVIAVICSSLITAAYFYRLQYQKTVRYHQLEDNLSSAINMITVGAITPSQKFSLFNTVNDTVLVERREWGLFDIGIARAFIQSDTIRKAFSIASLPDSAKQSALYIIDEDRNISVSGKTEIRGTAYLPKAGIKQAYVNSQAYQGDSRLVIGEKKVSGRELPELNTLFLKRIEAGLKPTNKNDSIGSINEMLTRSFLKETLHVNAGKQVITLSTALWGNIIIHSDTLLVIDSTAKFDNILIFAKAIKVSSGFKGNCQLFASDSISVGANCRFNYPSVLAVAGFDATPKGQRKLAIGHHTQINGVLLVYEKAKTELLPVIMMDKQSEVKGQIYCNGLINYQDGTEIKGSVYTKRFLYQTGYTRYENYLINIRINRPALSKYYLSSCIFPSVPTNQFVLQWLN</sequence>
<dbReference type="Proteomes" id="UP001258315">
    <property type="component" value="Unassembled WGS sequence"/>
</dbReference>
<keyword evidence="3" id="KW-1185">Reference proteome</keyword>
<dbReference type="RefSeq" id="WP_311951035.1">
    <property type="nucleotide sequence ID" value="NZ_JAVLVU010000001.1"/>
</dbReference>
<name>A0ABU3GVF1_9SPHI</name>
<keyword evidence="1" id="KW-0812">Transmembrane</keyword>
<evidence type="ECO:0000313" key="2">
    <source>
        <dbReference type="EMBL" id="MDT3403749.1"/>
    </source>
</evidence>